<sequence>MNDSVVVSNDTWQWYKEVVRSWLEDPGVQEYEGLNMTALQMDQAYMVGSSAVDVSVYSVSDDCFRVSI</sequence>
<protein>
    <submittedName>
        <fullName evidence="1">Uncharacterized protein</fullName>
    </submittedName>
</protein>
<accession>A0A2W1BLI8</accession>
<dbReference type="Proteomes" id="UP000249218">
    <property type="component" value="Unassembled WGS sequence"/>
</dbReference>
<evidence type="ECO:0000313" key="1">
    <source>
        <dbReference type="EMBL" id="PZC75768.1"/>
    </source>
</evidence>
<evidence type="ECO:0000313" key="2">
    <source>
        <dbReference type="Proteomes" id="UP000249218"/>
    </source>
</evidence>
<organism evidence="1 2">
    <name type="scientific">Helicoverpa armigera</name>
    <name type="common">Cotton bollworm</name>
    <name type="synonym">Heliothis armigera</name>
    <dbReference type="NCBI Taxonomy" id="29058"/>
    <lineage>
        <taxon>Eukaryota</taxon>
        <taxon>Metazoa</taxon>
        <taxon>Ecdysozoa</taxon>
        <taxon>Arthropoda</taxon>
        <taxon>Hexapoda</taxon>
        <taxon>Insecta</taxon>
        <taxon>Pterygota</taxon>
        <taxon>Neoptera</taxon>
        <taxon>Endopterygota</taxon>
        <taxon>Lepidoptera</taxon>
        <taxon>Glossata</taxon>
        <taxon>Ditrysia</taxon>
        <taxon>Noctuoidea</taxon>
        <taxon>Noctuidae</taxon>
        <taxon>Heliothinae</taxon>
        <taxon>Helicoverpa</taxon>
    </lineage>
</organism>
<dbReference type="EMBL" id="KZ149983">
    <property type="protein sequence ID" value="PZC75768.1"/>
    <property type="molecule type" value="Genomic_DNA"/>
</dbReference>
<name>A0A2W1BLI8_HELAM</name>
<dbReference type="OrthoDB" id="2149840at2759"/>
<reference evidence="1 2" key="1">
    <citation type="journal article" date="2017" name="BMC Biol.">
        <title>Genomic innovations, transcriptional plasticity and gene loss underlying the evolution and divergence of two highly polyphagous and invasive Helicoverpa pest species.</title>
        <authorList>
            <person name="Pearce S.L."/>
            <person name="Clarke D.F."/>
            <person name="East P.D."/>
            <person name="Elfekih S."/>
            <person name="Gordon K.H."/>
            <person name="Jermiin L.S."/>
            <person name="McGaughran A."/>
            <person name="Oakeshott J.G."/>
            <person name="Papanikolaou A."/>
            <person name="Perera O.P."/>
            <person name="Rane R.V."/>
            <person name="Richards S."/>
            <person name="Tay W.T."/>
            <person name="Walsh T.K."/>
            <person name="Anderson A."/>
            <person name="Anderson C.J."/>
            <person name="Asgari S."/>
            <person name="Board P.G."/>
            <person name="Bretschneider A."/>
            <person name="Campbell P.M."/>
            <person name="Chertemps T."/>
            <person name="Christeller J.T."/>
            <person name="Coppin C.W."/>
            <person name="Downes S.J."/>
            <person name="Duan G."/>
            <person name="Farnsworth C.A."/>
            <person name="Good R.T."/>
            <person name="Han L.B."/>
            <person name="Han Y.C."/>
            <person name="Hatje K."/>
            <person name="Horne I."/>
            <person name="Huang Y.P."/>
            <person name="Hughes D.S."/>
            <person name="Jacquin-Joly E."/>
            <person name="James W."/>
            <person name="Jhangiani S."/>
            <person name="Kollmar M."/>
            <person name="Kuwar S.S."/>
            <person name="Li S."/>
            <person name="Liu N.Y."/>
            <person name="Maibeche M.T."/>
            <person name="Miller J.R."/>
            <person name="Montagne N."/>
            <person name="Perry T."/>
            <person name="Qu J."/>
            <person name="Song S.V."/>
            <person name="Sutton G.G."/>
            <person name="Vogel H."/>
            <person name="Walenz B.P."/>
            <person name="Xu W."/>
            <person name="Zhang H.J."/>
            <person name="Zou Z."/>
            <person name="Batterham P."/>
            <person name="Edwards O.R."/>
            <person name="Feyereisen R."/>
            <person name="Gibbs R.A."/>
            <person name="Heckel D.G."/>
            <person name="McGrath A."/>
            <person name="Robin C."/>
            <person name="Scherer S.E."/>
            <person name="Worley K.C."/>
            <person name="Wu Y.D."/>
        </authorList>
    </citation>
    <scope>NUCLEOTIDE SEQUENCE [LARGE SCALE GENOMIC DNA]</scope>
    <source>
        <strain evidence="1">Harm_GR_Male_#8</strain>
        <tissue evidence="1">Whole organism</tissue>
    </source>
</reference>
<proteinExistence type="predicted"/>
<dbReference type="AlphaFoldDB" id="A0A2W1BLI8"/>
<gene>
    <name evidence="1" type="primary">HaOG205685</name>
    <name evidence="1" type="ORF">B5X24_HaOG205685</name>
</gene>
<keyword evidence="2" id="KW-1185">Reference proteome</keyword>